<dbReference type="Pfam" id="PF02450">
    <property type="entry name" value="LCAT"/>
    <property type="match status" value="1"/>
</dbReference>
<dbReference type="GO" id="GO:0016787">
    <property type="term" value="F:hydrolase activity"/>
    <property type="evidence" value="ECO:0007669"/>
    <property type="project" value="UniProtKB-KW"/>
</dbReference>
<dbReference type="InterPro" id="IPR003386">
    <property type="entry name" value="LACT/PDAT_acylTrfase"/>
</dbReference>
<keyword evidence="2" id="KW-1185">Reference proteome</keyword>
<proteinExistence type="predicted"/>
<accession>A0ABY5KLV8</accession>
<dbReference type="InterPro" id="IPR029058">
    <property type="entry name" value="AB_hydrolase_fold"/>
</dbReference>
<protein>
    <submittedName>
        <fullName evidence="1">Alpha/beta hydrolase</fullName>
    </submittedName>
</protein>
<organism evidence="1 2">
    <name type="scientific">Cellulomonas xiejunii</name>
    <dbReference type="NCBI Taxonomy" id="2968083"/>
    <lineage>
        <taxon>Bacteria</taxon>
        <taxon>Bacillati</taxon>
        <taxon>Actinomycetota</taxon>
        <taxon>Actinomycetes</taxon>
        <taxon>Micrococcales</taxon>
        <taxon>Cellulomonadaceae</taxon>
        <taxon>Cellulomonas</taxon>
    </lineage>
</organism>
<keyword evidence="1" id="KW-0378">Hydrolase</keyword>
<evidence type="ECO:0000313" key="1">
    <source>
        <dbReference type="EMBL" id="UUI70421.1"/>
    </source>
</evidence>
<reference evidence="1 2" key="1">
    <citation type="submission" date="2022-07" db="EMBL/GenBank/DDBJ databases">
        <title>Novel species in genus cellulomonas.</title>
        <authorList>
            <person name="Ye L."/>
        </authorList>
    </citation>
    <scope>NUCLEOTIDE SEQUENCE [LARGE SCALE GENOMIC DNA]</scope>
    <source>
        <strain evidence="2">zg-B89</strain>
    </source>
</reference>
<name>A0ABY5KLV8_9CELL</name>
<evidence type="ECO:0000313" key="2">
    <source>
        <dbReference type="Proteomes" id="UP001316384"/>
    </source>
</evidence>
<dbReference type="Proteomes" id="UP001316384">
    <property type="component" value="Chromosome"/>
</dbReference>
<gene>
    <name evidence="1" type="ORF">NP048_11440</name>
</gene>
<dbReference type="EMBL" id="CP101987">
    <property type="protein sequence ID" value="UUI70421.1"/>
    <property type="molecule type" value="Genomic_DNA"/>
</dbReference>
<dbReference type="SUPFAM" id="SSF53474">
    <property type="entry name" value="alpha/beta-Hydrolases"/>
    <property type="match status" value="1"/>
</dbReference>
<dbReference type="RefSeq" id="WP_227575728.1">
    <property type="nucleotide sequence ID" value="NZ_CP101987.1"/>
</dbReference>
<sequence>MATRSSRPTILDAVLVVPGTMGSELRDAEDRVVWGLAPSLAAQRWLGGRTTELHVTEEERAGSTRLRPTRLLRAPAFMPVLRGVEPYTDLLRQLCGRAAAPAAVAEFPYDWRLGIDVSAPRLASAGFAHLERWRTQVRDERLGDPDDVRLTIVAHSMGGLVTLQAARHHGLAEVLRQVVTLGTPYFGAVKAVQTLVAGRGAPLLIPPAAARALARTCPGLYDLLPRYRCVDDGGTLRSLDTADLVALDADGELATESQSRWDRLGLRSEQPLPYELHALVGAEQPTAQSVRLASGDATFLPSLLGVDHRGDATVYRGAAAPLGSAAFALPQHHGPLAKTSEARTFVVDKLLGRSSAPPLGTGAVGADIPDVAAPGEVLEVVVTGAEGFGDVAVTSTYLESGGPARWAGHVLGDGRVVFRHEGLPPGLHRVEVRSGGWSPVSDVLLVGA</sequence>
<dbReference type="Gene3D" id="3.40.50.1820">
    <property type="entry name" value="alpha/beta hydrolase"/>
    <property type="match status" value="1"/>
</dbReference>